<evidence type="ECO:0000313" key="3">
    <source>
        <dbReference type="Proteomes" id="UP000677054"/>
    </source>
</evidence>
<accession>A0A7R8XEK3</accession>
<keyword evidence="3" id="KW-1185">Reference proteome</keyword>
<evidence type="ECO:0008006" key="4">
    <source>
        <dbReference type="Google" id="ProtNLM"/>
    </source>
</evidence>
<protein>
    <recommendedName>
        <fullName evidence="4">Transposase</fullName>
    </recommendedName>
</protein>
<dbReference type="EMBL" id="CAJPEV010001100">
    <property type="protein sequence ID" value="CAG0890723.1"/>
    <property type="molecule type" value="Genomic_DNA"/>
</dbReference>
<dbReference type="AlphaFoldDB" id="A0A7R8XEK3"/>
<feature type="compositionally biased region" description="Polar residues" evidence="1">
    <location>
        <begin position="94"/>
        <end position="107"/>
    </location>
</feature>
<dbReference type="OrthoDB" id="616263at2759"/>
<evidence type="ECO:0000256" key="1">
    <source>
        <dbReference type="SAM" id="MobiDB-lite"/>
    </source>
</evidence>
<proteinExistence type="predicted"/>
<evidence type="ECO:0000313" key="2">
    <source>
        <dbReference type="EMBL" id="CAD7246322.1"/>
    </source>
</evidence>
<gene>
    <name evidence="2" type="ORF">DSTB1V02_LOCUS6173</name>
</gene>
<dbReference type="Proteomes" id="UP000677054">
    <property type="component" value="Unassembled WGS sequence"/>
</dbReference>
<dbReference type="EMBL" id="LR900617">
    <property type="protein sequence ID" value="CAD7246322.1"/>
    <property type="molecule type" value="Genomic_DNA"/>
</dbReference>
<reference evidence="2" key="1">
    <citation type="submission" date="2020-11" db="EMBL/GenBank/DDBJ databases">
        <authorList>
            <person name="Tran Van P."/>
        </authorList>
    </citation>
    <scope>NUCLEOTIDE SEQUENCE</scope>
</reference>
<sequence>MERVYKAASAISWQPWLRSKEQLFAPLSTTSSSKDTLREPPRTTSAFKGNVVHYSTVSRWLKPSGDTTFGDRPRSGRPSTVDDEALRNALNAKPNATTRESATTLGVTRNGAPKARL</sequence>
<feature type="region of interest" description="Disordered" evidence="1">
    <location>
        <begin position="62"/>
        <end position="117"/>
    </location>
</feature>
<organism evidence="2">
    <name type="scientific">Darwinula stevensoni</name>
    <dbReference type="NCBI Taxonomy" id="69355"/>
    <lineage>
        <taxon>Eukaryota</taxon>
        <taxon>Metazoa</taxon>
        <taxon>Ecdysozoa</taxon>
        <taxon>Arthropoda</taxon>
        <taxon>Crustacea</taxon>
        <taxon>Oligostraca</taxon>
        <taxon>Ostracoda</taxon>
        <taxon>Podocopa</taxon>
        <taxon>Podocopida</taxon>
        <taxon>Darwinulocopina</taxon>
        <taxon>Darwinuloidea</taxon>
        <taxon>Darwinulidae</taxon>
        <taxon>Darwinula</taxon>
    </lineage>
</organism>
<name>A0A7R8XEK3_9CRUS</name>